<dbReference type="Proteomes" id="UP000683925">
    <property type="component" value="Unassembled WGS sequence"/>
</dbReference>
<reference evidence="2" key="1">
    <citation type="submission" date="2021-01" db="EMBL/GenBank/DDBJ databases">
        <authorList>
            <consortium name="Genoscope - CEA"/>
            <person name="William W."/>
        </authorList>
    </citation>
    <scope>NUCLEOTIDE SEQUENCE</scope>
</reference>
<feature type="region of interest" description="Disordered" evidence="1">
    <location>
        <begin position="1"/>
        <end position="133"/>
    </location>
</feature>
<evidence type="ECO:0000313" key="2">
    <source>
        <dbReference type="EMBL" id="CAD8215546.1"/>
    </source>
</evidence>
<organism evidence="2 3">
    <name type="scientific">Paramecium octaurelia</name>
    <dbReference type="NCBI Taxonomy" id="43137"/>
    <lineage>
        <taxon>Eukaryota</taxon>
        <taxon>Sar</taxon>
        <taxon>Alveolata</taxon>
        <taxon>Ciliophora</taxon>
        <taxon>Intramacronucleata</taxon>
        <taxon>Oligohymenophorea</taxon>
        <taxon>Peniculida</taxon>
        <taxon>Parameciidae</taxon>
        <taxon>Paramecium</taxon>
    </lineage>
</organism>
<comment type="caution">
    <text evidence="2">The sequence shown here is derived from an EMBL/GenBank/DDBJ whole genome shotgun (WGS) entry which is preliminary data.</text>
</comment>
<dbReference type="AlphaFoldDB" id="A0A8S1YLL8"/>
<gene>
    <name evidence="2" type="ORF">POCTA_138.1.T2960002</name>
</gene>
<name>A0A8S1YLL8_PAROT</name>
<evidence type="ECO:0000256" key="1">
    <source>
        <dbReference type="SAM" id="MobiDB-lite"/>
    </source>
</evidence>
<feature type="compositionally biased region" description="Polar residues" evidence="1">
    <location>
        <begin position="113"/>
        <end position="130"/>
    </location>
</feature>
<proteinExistence type="predicted"/>
<protein>
    <submittedName>
        <fullName evidence="2">Uncharacterized protein</fullName>
    </submittedName>
</protein>
<sequence>MKLKRSLILSTTSNKSKKKNSSTTLEVKPSLIKQKEYINQSKDDPKDKLSPELKPFFQHQNVRTKAEKMQEKHNLKQKKQKLSNKNEAGNIEQDDDPMYKKEQFRKNKDNSDNTKQQNNESNQQHVNQQYQELKLQQRKFKKLKEPTQLVEQDKKSKCIKHEHIRKPQVKKTNYKNIILRIQTRNQVMNKKRKNEIIVK</sequence>
<evidence type="ECO:0000313" key="3">
    <source>
        <dbReference type="Proteomes" id="UP000683925"/>
    </source>
</evidence>
<feature type="compositionally biased region" description="Basic and acidic residues" evidence="1">
    <location>
        <begin position="33"/>
        <end position="51"/>
    </location>
</feature>
<accession>A0A8S1YLL8</accession>
<feature type="compositionally biased region" description="Basic and acidic residues" evidence="1">
    <location>
        <begin position="97"/>
        <end position="112"/>
    </location>
</feature>
<feature type="compositionally biased region" description="Basic and acidic residues" evidence="1">
    <location>
        <begin position="64"/>
        <end position="74"/>
    </location>
</feature>
<dbReference type="EMBL" id="CAJJDP010000300">
    <property type="protein sequence ID" value="CAD8215546.1"/>
    <property type="molecule type" value="Genomic_DNA"/>
</dbReference>
<keyword evidence="3" id="KW-1185">Reference proteome</keyword>